<dbReference type="PANTHER" id="PTHR30346:SF0">
    <property type="entry name" value="HCA OPERON TRANSCRIPTIONAL ACTIVATOR HCAR"/>
    <property type="match status" value="1"/>
</dbReference>
<comment type="caution">
    <text evidence="7">The sequence shown here is derived from an EMBL/GenBank/DDBJ whole genome shotgun (WGS) entry which is preliminary data.</text>
</comment>
<feature type="domain" description="HTH lysR-type" evidence="6">
    <location>
        <begin position="1"/>
        <end position="56"/>
    </location>
</feature>
<evidence type="ECO:0000256" key="3">
    <source>
        <dbReference type="ARBA" id="ARBA00023125"/>
    </source>
</evidence>
<evidence type="ECO:0000259" key="6">
    <source>
        <dbReference type="PROSITE" id="PS50931"/>
    </source>
</evidence>
<feature type="region of interest" description="Disordered" evidence="5">
    <location>
        <begin position="50"/>
        <end position="148"/>
    </location>
</feature>
<dbReference type="Gene3D" id="1.10.10.10">
    <property type="entry name" value="Winged helix-like DNA-binding domain superfamily/Winged helix DNA-binding domain"/>
    <property type="match status" value="1"/>
</dbReference>
<protein>
    <submittedName>
        <fullName evidence="7">LysR family transcriptional regulator</fullName>
    </submittedName>
</protein>
<evidence type="ECO:0000256" key="2">
    <source>
        <dbReference type="ARBA" id="ARBA00023015"/>
    </source>
</evidence>
<keyword evidence="8" id="KW-1185">Reference proteome</keyword>
<evidence type="ECO:0000256" key="5">
    <source>
        <dbReference type="SAM" id="MobiDB-lite"/>
    </source>
</evidence>
<evidence type="ECO:0000256" key="1">
    <source>
        <dbReference type="ARBA" id="ARBA00009437"/>
    </source>
</evidence>
<keyword evidence="4" id="KW-0804">Transcription</keyword>
<dbReference type="InterPro" id="IPR036390">
    <property type="entry name" value="WH_DNA-bd_sf"/>
</dbReference>
<dbReference type="InterPro" id="IPR000847">
    <property type="entry name" value="LysR_HTH_N"/>
</dbReference>
<keyword evidence="2" id="KW-0805">Transcription regulation</keyword>
<dbReference type="PANTHER" id="PTHR30346">
    <property type="entry name" value="TRANSCRIPTIONAL DUAL REGULATOR HCAR-RELATED"/>
    <property type="match status" value="1"/>
</dbReference>
<evidence type="ECO:0000313" key="8">
    <source>
        <dbReference type="Proteomes" id="UP001603978"/>
    </source>
</evidence>
<dbReference type="PRINTS" id="PR00039">
    <property type="entry name" value="HTHLYSR"/>
</dbReference>
<dbReference type="InterPro" id="IPR036388">
    <property type="entry name" value="WH-like_DNA-bd_sf"/>
</dbReference>
<sequence length="148" mass="16256">MESRQLRYFVTLAEELHFGRAAAREHIVQSALSQQIQRLERELGVRLLDRSTHHVNSPRQALPSSPTPARSSTTSAGPSTPHATAPHRRPRCASASSTPATTPCHRSCATFSFTIRTSPSIRSRRAPRAVPAAGRRTAGHRDRPTFTS</sequence>
<gene>
    <name evidence="7" type="ORF">ACFLIM_32935</name>
</gene>
<evidence type="ECO:0000256" key="4">
    <source>
        <dbReference type="ARBA" id="ARBA00023163"/>
    </source>
</evidence>
<dbReference type="EMBL" id="JBICRM010000025">
    <property type="protein sequence ID" value="MFG1708025.1"/>
    <property type="molecule type" value="Genomic_DNA"/>
</dbReference>
<organism evidence="7 8">
    <name type="scientific">Nonomuraea marmarensis</name>
    <dbReference type="NCBI Taxonomy" id="3351344"/>
    <lineage>
        <taxon>Bacteria</taxon>
        <taxon>Bacillati</taxon>
        <taxon>Actinomycetota</taxon>
        <taxon>Actinomycetes</taxon>
        <taxon>Streptosporangiales</taxon>
        <taxon>Streptosporangiaceae</taxon>
        <taxon>Nonomuraea</taxon>
    </lineage>
</organism>
<feature type="compositionally biased region" description="Basic and acidic residues" evidence="5">
    <location>
        <begin position="139"/>
        <end position="148"/>
    </location>
</feature>
<reference evidence="7 8" key="1">
    <citation type="submission" date="2024-10" db="EMBL/GenBank/DDBJ databases">
        <authorList>
            <person name="Topkara A.R."/>
            <person name="Saygin H."/>
        </authorList>
    </citation>
    <scope>NUCLEOTIDE SEQUENCE [LARGE SCALE GENOMIC DNA]</scope>
    <source>
        <strain evidence="7 8">M3C6</strain>
    </source>
</reference>
<name>A0ABW7AKW5_9ACTN</name>
<evidence type="ECO:0000313" key="7">
    <source>
        <dbReference type="EMBL" id="MFG1708025.1"/>
    </source>
</evidence>
<dbReference type="PROSITE" id="PS50931">
    <property type="entry name" value="HTH_LYSR"/>
    <property type="match status" value="1"/>
</dbReference>
<comment type="similarity">
    <text evidence="1">Belongs to the LysR transcriptional regulatory family.</text>
</comment>
<dbReference type="Pfam" id="PF00126">
    <property type="entry name" value="HTH_1"/>
    <property type="match status" value="1"/>
</dbReference>
<keyword evidence="3" id="KW-0238">DNA-binding</keyword>
<dbReference type="Proteomes" id="UP001603978">
    <property type="component" value="Unassembled WGS sequence"/>
</dbReference>
<dbReference type="RefSeq" id="WP_393172176.1">
    <property type="nucleotide sequence ID" value="NZ_JBICRM010000025.1"/>
</dbReference>
<dbReference type="SUPFAM" id="SSF46785">
    <property type="entry name" value="Winged helix' DNA-binding domain"/>
    <property type="match status" value="1"/>
</dbReference>
<proteinExistence type="inferred from homology"/>
<feature type="compositionally biased region" description="Low complexity" evidence="5">
    <location>
        <begin position="61"/>
        <end position="84"/>
    </location>
</feature>
<accession>A0ABW7AKW5</accession>